<dbReference type="AlphaFoldDB" id="A0A6B0UI86"/>
<accession>A0A6B0UI86</accession>
<name>A0A6B0UI86_IXORI</name>
<dbReference type="GO" id="GO:0004867">
    <property type="term" value="F:serine-type endopeptidase inhibitor activity"/>
    <property type="evidence" value="ECO:0007669"/>
    <property type="project" value="InterPro"/>
</dbReference>
<keyword evidence="1" id="KW-0732">Signal</keyword>
<protein>
    <submittedName>
        <fullName evidence="2">Putative salivary kunitz domain protein</fullName>
    </submittedName>
</protein>
<dbReference type="InterPro" id="IPR036880">
    <property type="entry name" value="Kunitz_BPTI_sf"/>
</dbReference>
<dbReference type="SUPFAM" id="SSF57362">
    <property type="entry name" value="BPTI-like"/>
    <property type="match status" value="1"/>
</dbReference>
<evidence type="ECO:0000313" key="2">
    <source>
        <dbReference type="EMBL" id="MXU87853.1"/>
    </source>
</evidence>
<feature type="signal peptide" evidence="1">
    <location>
        <begin position="1"/>
        <end position="19"/>
    </location>
</feature>
<sequence>MKSIVAALCFLIAVAYCTAMLLEQQCRAPRAFASCDGSISPRYVYYFSNFTNKCESDYSCGRGINYFEDKFCCMTECPYVKYSFCITQVQEMNSKITL</sequence>
<reference evidence="2" key="1">
    <citation type="submission" date="2019-12" db="EMBL/GenBank/DDBJ databases">
        <title>An insight into the sialome of adult female Ixodes ricinus ticks feeding for 6 days.</title>
        <authorList>
            <person name="Perner J."/>
            <person name="Ribeiro J.M.C."/>
        </authorList>
    </citation>
    <scope>NUCLEOTIDE SEQUENCE</scope>
    <source>
        <strain evidence="2">Semi-engorged</strain>
        <tissue evidence="2">Salivary glands</tissue>
    </source>
</reference>
<evidence type="ECO:0000256" key="1">
    <source>
        <dbReference type="SAM" id="SignalP"/>
    </source>
</evidence>
<feature type="chain" id="PRO_5025477222" evidence="1">
    <location>
        <begin position="20"/>
        <end position="98"/>
    </location>
</feature>
<organism evidence="2">
    <name type="scientific">Ixodes ricinus</name>
    <name type="common">Common tick</name>
    <name type="synonym">Acarus ricinus</name>
    <dbReference type="NCBI Taxonomy" id="34613"/>
    <lineage>
        <taxon>Eukaryota</taxon>
        <taxon>Metazoa</taxon>
        <taxon>Ecdysozoa</taxon>
        <taxon>Arthropoda</taxon>
        <taxon>Chelicerata</taxon>
        <taxon>Arachnida</taxon>
        <taxon>Acari</taxon>
        <taxon>Parasitiformes</taxon>
        <taxon>Ixodida</taxon>
        <taxon>Ixodoidea</taxon>
        <taxon>Ixodidae</taxon>
        <taxon>Ixodinae</taxon>
        <taxon>Ixodes</taxon>
    </lineage>
</organism>
<proteinExistence type="predicted"/>
<dbReference type="EMBL" id="GIFC01005770">
    <property type="protein sequence ID" value="MXU87853.1"/>
    <property type="molecule type" value="Transcribed_RNA"/>
</dbReference>